<keyword evidence="1" id="KW-1133">Transmembrane helix</keyword>
<gene>
    <name evidence="2" type="ORF">COU10_01065</name>
</gene>
<keyword evidence="1" id="KW-0472">Membrane</keyword>
<dbReference type="EMBL" id="PFBC01000017">
    <property type="protein sequence ID" value="PIR88071.1"/>
    <property type="molecule type" value="Genomic_DNA"/>
</dbReference>
<accession>A0A2H0UNX2</accession>
<feature type="transmembrane region" description="Helical" evidence="1">
    <location>
        <begin position="148"/>
        <end position="170"/>
    </location>
</feature>
<dbReference type="Proteomes" id="UP000230903">
    <property type="component" value="Unassembled WGS sequence"/>
</dbReference>
<organism evidence="2 3">
    <name type="scientific">Candidatus Harrisonbacteria bacterium CG10_big_fil_rev_8_21_14_0_10_45_28</name>
    <dbReference type="NCBI Taxonomy" id="1974586"/>
    <lineage>
        <taxon>Bacteria</taxon>
        <taxon>Candidatus Harrisoniibacteriota</taxon>
    </lineage>
</organism>
<proteinExistence type="predicted"/>
<dbReference type="AlphaFoldDB" id="A0A2H0UNX2"/>
<comment type="caution">
    <text evidence="2">The sequence shown here is derived from an EMBL/GenBank/DDBJ whole genome shotgun (WGS) entry which is preliminary data.</text>
</comment>
<protein>
    <submittedName>
        <fullName evidence="2">Uncharacterized protein</fullName>
    </submittedName>
</protein>
<evidence type="ECO:0000313" key="2">
    <source>
        <dbReference type="EMBL" id="PIR88071.1"/>
    </source>
</evidence>
<keyword evidence="1" id="KW-0812">Transmembrane</keyword>
<evidence type="ECO:0000256" key="1">
    <source>
        <dbReference type="SAM" id="Phobius"/>
    </source>
</evidence>
<feature type="transmembrane region" description="Helical" evidence="1">
    <location>
        <begin position="114"/>
        <end position="136"/>
    </location>
</feature>
<sequence length="171" mass="18271">MKRIVVLFAGLALVVPKLTLAHCPLCTVGAGLAAVLAVSLGVSTAAVGVFVGAFAIAIGLWIGRILPKQYIRFQVELLAVLSFLVTIFPILPIMDSGYFTLYIGWLGEYGTTFALNQFLVGSGVGAVLMFLAPLGSKLLTRARKGERFNYQGIVVAFSLLFIGALIFQFVL</sequence>
<reference evidence="3" key="1">
    <citation type="submission" date="2017-09" db="EMBL/GenBank/DDBJ databases">
        <title>Depth-based differentiation of microbial function through sediment-hosted aquifers and enrichment of novel symbionts in the deep terrestrial subsurface.</title>
        <authorList>
            <person name="Probst A.J."/>
            <person name="Ladd B."/>
            <person name="Jarett J.K."/>
            <person name="Geller-Mcgrath D.E."/>
            <person name="Sieber C.M.K."/>
            <person name="Emerson J.B."/>
            <person name="Anantharaman K."/>
            <person name="Thomas B.C."/>
            <person name="Malmstrom R."/>
            <person name="Stieglmeier M."/>
            <person name="Klingl A."/>
            <person name="Woyke T."/>
            <person name="Ryan C.M."/>
            <person name="Banfield J.F."/>
        </authorList>
    </citation>
    <scope>NUCLEOTIDE SEQUENCE [LARGE SCALE GENOMIC DNA]</scope>
</reference>
<feature type="transmembrane region" description="Helical" evidence="1">
    <location>
        <begin position="31"/>
        <end position="63"/>
    </location>
</feature>
<evidence type="ECO:0000313" key="3">
    <source>
        <dbReference type="Proteomes" id="UP000230903"/>
    </source>
</evidence>
<feature type="transmembrane region" description="Helical" evidence="1">
    <location>
        <begin position="75"/>
        <end position="94"/>
    </location>
</feature>
<name>A0A2H0UNX2_9BACT</name>